<dbReference type="AlphaFoldDB" id="A0A100VL75"/>
<evidence type="ECO:0000313" key="7">
    <source>
        <dbReference type="EMBL" id="GAS81789.1"/>
    </source>
</evidence>
<dbReference type="PANTHER" id="PTHR43425:SF2">
    <property type="entry name" value="OXYGEN-INSENSITIVE NADPH NITROREDUCTASE"/>
    <property type="match status" value="1"/>
</dbReference>
<dbReference type="InterPro" id="IPR016446">
    <property type="entry name" value="Flavin_OxRdtase_Frp"/>
</dbReference>
<gene>
    <name evidence="7" type="ORF">PAHA3_1863</name>
</gene>
<reference evidence="8" key="2">
    <citation type="submission" date="2016-01" db="EMBL/GenBank/DDBJ databases">
        <title>Draft Genome Sequence of Paenibacillus amylolyticus Heshi-A3 that Was Isolated from Fermented Rice Bran with Aging Salted Mackerel, Which Was Named Heshiko as Traditional Fermented Seafood in Japan.</title>
        <authorList>
            <person name="Akuzawa S."/>
            <person name="Nakagawa J."/>
            <person name="Kanekatsu T."/>
            <person name="Kubota E."/>
            <person name="Ohtake R."/>
            <person name="Suzuki T."/>
            <person name="Kanesaki Y."/>
        </authorList>
    </citation>
    <scope>NUCLEOTIDE SEQUENCE [LARGE SCALE GENOMIC DNA]</scope>
    <source>
        <strain evidence="8">Heshi-A3</strain>
    </source>
</reference>
<dbReference type="Pfam" id="PF00881">
    <property type="entry name" value="Nitroreductase"/>
    <property type="match status" value="1"/>
</dbReference>
<dbReference type="Proteomes" id="UP000069697">
    <property type="component" value="Unassembled WGS sequence"/>
</dbReference>
<dbReference type="PIRSF" id="PIRSF005426">
    <property type="entry name" value="Frp"/>
    <property type="match status" value="1"/>
</dbReference>
<keyword evidence="4 5" id="KW-0560">Oxidoreductase</keyword>
<comment type="caution">
    <text evidence="7">The sequence shown here is derived from an EMBL/GenBank/DDBJ whole genome shotgun (WGS) entry which is preliminary data.</text>
</comment>
<dbReference type="RefSeq" id="WP_062834442.1">
    <property type="nucleotide sequence ID" value="NZ_BCNV01000001.1"/>
</dbReference>
<sequence>MNNTLELLHNHTSHRSYTSQPLTAEQIDVIFQAANQTSSFSLLQAVSIIRITDPVLRKKVRQLSVNQPYIEEAAEFWIFCADFNRNHQIAPEVDIEYIEFLLIGSFDAGLMAQNALTAAESMGLGGVFIGGVRANISELSDVLNLPKYVIPLVGLCIGHPDGDKPELKPRLPQSMVLFENQYQSIDQQKLTIYDETMLKYYENRPTRAPFTVKKVKGWSDHIQDHLERSIQPQMMDYLNKQGFAKK</sequence>
<keyword evidence="2 5" id="KW-0285">Flavoprotein</keyword>
<reference evidence="7 8" key="1">
    <citation type="journal article" date="2016" name="Genome Announc.">
        <title>Draft Genome Sequence of Paenibacillus amylolyticus Heshi-A3, Isolated from Fermented Rice Bran in a Japanese Fermented Seafood Dish.</title>
        <authorList>
            <person name="Akuzawa S."/>
            <person name="Nagaoka J."/>
            <person name="Kanekatsu M."/>
            <person name="Kubota E."/>
            <person name="Ohtake R."/>
            <person name="Suzuki T."/>
            <person name="Kanesaki Y."/>
        </authorList>
    </citation>
    <scope>NUCLEOTIDE SEQUENCE [LARGE SCALE GENOMIC DNA]</scope>
    <source>
        <strain evidence="7 8">Heshi-A3</strain>
    </source>
</reference>
<evidence type="ECO:0000256" key="4">
    <source>
        <dbReference type="ARBA" id="ARBA00023002"/>
    </source>
</evidence>
<evidence type="ECO:0000256" key="2">
    <source>
        <dbReference type="ARBA" id="ARBA00022630"/>
    </source>
</evidence>
<dbReference type="NCBIfam" id="NF008033">
    <property type="entry name" value="PRK10765.1"/>
    <property type="match status" value="1"/>
</dbReference>
<dbReference type="InterPro" id="IPR000415">
    <property type="entry name" value="Nitroreductase-like"/>
</dbReference>
<dbReference type="PANTHER" id="PTHR43425">
    <property type="entry name" value="OXYGEN-INSENSITIVE NADPH NITROREDUCTASE"/>
    <property type="match status" value="1"/>
</dbReference>
<organism evidence="7 8">
    <name type="scientific">Paenibacillus amylolyticus</name>
    <dbReference type="NCBI Taxonomy" id="1451"/>
    <lineage>
        <taxon>Bacteria</taxon>
        <taxon>Bacillati</taxon>
        <taxon>Bacillota</taxon>
        <taxon>Bacilli</taxon>
        <taxon>Bacillales</taxon>
        <taxon>Paenibacillaceae</taxon>
        <taxon>Paenibacillus</taxon>
    </lineage>
</organism>
<accession>A0A100VL75</accession>
<feature type="domain" description="Nitroreductase" evidence="6">
    <location>
        <begin position="11"/>
        <end position="159"/>
    </location>
</feature>
<dbReference type="EMBL" id="BCNV01000001">
    <property type="protein sequence ID" value="GAS81789.1"/>
    <property type="molecule type" value="Genomic_DNA"/>
</dbReference>
<dbReference type="GO" id="GO:0016491">
    <property type="term" value="F:oxidoreductase activity"/>
    <property type="evidence" value="ECO:0007669"/>
    <property type="project" value="UniProtKB-UniRule"/>
</dbReference>
<name>A0A100VL75_PAEAM</name>
<protein>
    <submittedName>
        <fullName evidence="7">Nitroreductase</fullName>
    </submittedName>
</protein>
<comment type="similarity">
    <text evidence="1 5">Belongs to the flavin oxidoreductase frp family.</text>
</comment>
<evidence type="ECO:0000259" key="6">
    <source>
        <dbReference type="Pfam" id="PF00881"/>
    </source>
</evidence>
<evidence type="ECO:0000313" key="8">
    <source>
        <dbReference type="Proteomes" id="UP000069697"/>
    </source>
</evidence>
<dbReference type="Gene3D" id="3.40.109.10">
    <property type="entry name" value="NADH Oxidase"/>
    <property type="match status" value="1"/>
</dbReference>
<keyword evidence="5" id="KW-0521">NADP</keyword>
<evidence type="ECO:0000256" key="5">
    <source>
        <dbReference type="PIRNR" id="PIRNR005426"/>
    </source>
</evidence>
<dbReference type="CDD" id="cd02146">
    <property type="entry name" value="NfsA-like"/>
    <property type="match status" value="1"/>
</dbReference>
<keyword evidence="3 5" id="KW-0288">FMN</keyword>
<evidence type="ECO:0000256" key="1">
    <source>
        <dbReference type="ARBA" id="ARBA00008366"/>
    </source>
</evidence>
<dbReference type="InterPro" id="IPR029479">
    <property type="entry name" value="Nitroreductase"/>
</dbReference>
<dbReference type="SUPFAM" id="SSF55469">
    <property type="entry name" value="FMN-dependent nitroreductase-like"/>
    <property type="match status" value="1"/>
</dbReference>
<evidence type="ECO:0000256" key="3">
    <source>
        <dbReference type="ARBA" id="ARBA00022643"/>
    </source>
</evidence>
<proteinExistence type="inferred from homology"/>